<dbReference type="EMBL" id="AKGD01000001">
    <property type="protein sequence ID" value="EIT69979.1"/>
    <property type="molecule type" value="Genomic_DNA"/>
</dbReference>
<protein>
    <recommendedName>
        <fullName evidence="5">Glutathione peroxidase</fullName>
    </recommendedName>
</protein>
<evidence type="ECO:0000313" key="6">
    <source>
        <dbReference type="EMBL" id="EIT69979.1"/>
    </source>
</evidence>
<keyword evidence="8" id="KW-1185">Reference proteome</keyword>
<dbReference type="PIRSF" id="PIRSF000303">
    <property type="entry name" value="Glutathion_perox"/>
    <property type="match status" value="1"/>
</dbReference>
<dbReference type="RefSeq" id="WP_007183262.1">
    <property type="nucleotide sequence ID" value="NZ_AKGD01000001.1"/>
</dbReference>
<evidence type="ECO:0000256" key="1">
    <source>
        <dbReference type="ARBA" id="ARBA00006926"/>
    </source>
</evidence>
<feature type="active site" evidence="4">
    <location>
        <position position="35"/>
    </location>
</feature>
<dbReference type="FunFam" id="3.40.30.10:FF:000010">
    <property type="entry name" value="Glutathione peroxidase"/>
    <property type="match status" value="1"/>
</dbReference>
<dbReference type="PRINTS" id="PR01011">
    <property type="entry name" value="GLUTPROXDASE"/>
</dbReference>
<evidence type="ECO:0000313" key="8">
    <source>
        <dbReference type="Proteomes" id="UP000003704"/>
    </source>
</evidence>
<dbReference type="InterPro" id="IPR036249">
    <property type="entry name" value="Thioredoxin-like_sf"/>
</dbReference>
<name>I8I2M7_9GAMM</name>
<dbReference type="PROSITE" id="PS51355">
    <property type="entry name" value="GLUTATHIONE_PEROXID_3"/>
    <property type="match status" value="1"/>
</dbReference>
<keyword evidence="2 5" id="KW-0575">Peroxidase</keyword>
<dbReference type="SUPFAM" id="SSF52833">
    <property type="entry name" value="Thioredoxin-like"/>
    <property type="match status" value="1"/>
</dbReference>
<proteinExistence type="inferred from homology"/>
<dbReference type="OrthoDB" id="9785502at2"/>
<gene>
    <name evidence="6" type="ORF">WQQ_01160</name>
    <name evidence="7" type="ORF">WQQ_03030</name>
</gene>
<dbReference type="AlphaFoldDB" id="I8I2M7"/>
<dbReference type="PATRIC" id="fig|1172194.4.peg.113"/>
<dbReference type="PANTHER" id="PTHR11592:SF78">
    <property type="entry name" value="GLUTATHIONE PEROXIDASE"/>
    <property type="match status" value="1"/>
</dbReference>
<reference evidence="7 8" key="1">
    <citation type="journal article" date="2012" name="J. Bacteriol.">
        <title>Genome Sequence of n-Alkane-Degrading Hydrocarboniphaga effusa Strain AP103T (ATCC BAA-332T).</title>
        <authorList>
            <person name="Chang H.K."/>
            <person name="Zylstra G.J."/>
            <person name="Chae J.C."/>
        </authorList>
    </citation>
    <scope>NUCLEOTIDE SEQUENCE [LARGE SCALE GENOMIC DNA]</scope>
    <source>
        <strain evidence="7 8">AP103</strain>
    </source>
</reference>
<dbReference type="Proteomes" id="UP000003704">
    <property type="component" value="Unassembled WGS sequence"/>
</dbReference>
<dbReference type="InterPro" id="IPR000889">
    <property type="entry name" value="Glutathione_peroxidase"/>
</dbReference>
<dbReference type="GO" id="GO:0004601">
    <property type="term" value="F:peroxidase activity"/>
    <property type="evidence" value="ECO:0007669"/>
    <property type="project" value="UniProtKB-KW"/>
</dbReference>
<dbReference type="Gene3D" id="3.40.30.10">
    <property type="entry name" value="Glutaredoxin"/>
    <property type="match status" value="1"/>
</dbReference>
<evidence type="ECO:0000313" key="7">
    <source>
        <dbReference type="EMBL" id="EIT70166.1"/>
    </source>
</evidence>
<dbReference type="GO" id="GO:0034599">
    <property type="term" value="P:cellular response to oxidative stress"/>
    <property type="evidence" value="ECO:0007669"/>
    <property type="project" value="TreeGrafter"/>
</dbReference>
<evidence type="ECO:0000256" key="4">
    <source>
        <dbReference type="PIRSR" id="PIRSR000303-1"/>
    </source>
</evidence>
<reference evidence="7" key="2">
    <citation type="submission" date="2012-05" db="EMBL/GenBank/DDBJ databases">
        <authorList>
            <person name="Park J.-H."/>
            <person name="Zylstra G.J."/>
            <person name="Chae J.-C."/>
        </authorList>
    </citation>
    <scope>NUCLEOTIDE SEQUENCE</scope>
    <source>
        <strain evidence="7">AP103</strain>
    </source>
</reference>
<organism evidence="7 8">
    <name type="scientific">Hydrocarboniphaga effusa AP103</name>
    <dbReference type="NCBI Taxonomy" id="1172194"/>
    <lineage>
        <taxon>Bacteria</taxon>
        <taxon>Pseudomonadati</taxon>
        <taxon>Pseudomonadota</taxon>
        <taxon>Gammaproteobacteria</taxon>
        <taxon>Nevskiales</taxon>
        <taxon>Nevskiaceae</taxon>
        <taxon>Hydrocarboniphaga</taxon>
    </lineage>
</organism>
<dbReference type="Pfam" id="PF00255">
    <property type="entry name" value="GSHPx"/>
    <property type="match status" value="1"/>
</dbReference>
<dbReference type="STRING" id="1172194.WQQ_01160"/>
<evidence type="ECO:0000256" key="5">
    <source>
        <dbReference type="RuleBase" id="RU000499"/>
    </source>
</evidence>
<sequence>MSVYDYSAKTIKGQEQSLSAYKGRLLLIVNVASKCGFTPQYTGLEALYKKYNGKGLEILGFPCDQFGHQEPGTEAEIEEFCSLNYGVSFPLFAKIEVNGADAHPLYRYLRKEQPGHFDENLPGAQRLVSHLKANFPELIGTDAVKWNFTKFLVDQQGKVVNRYESVATPEEIDQDLAKLLG</sequence>
<evidence type="ECO:0000256" key="2">
    <source>
        <dbReference type="ARBA" id="ARBA00022559"/>
    </source>
</evidence>
<dbReference type="EMBL" id="AKGD01000001">
    <property type="protein sequence ID" value="EIT70166.1"/>
    <property type="molecule type" value="Genomic_DNA"/>
</dbReference>
<dbReference type="PANTHER" id="PTHR11592">
    <property type="entry name" value="GLUTATHIONE PEROXIDASE"/>
    <property type="match status" value="1"/>
</dbReference>
<keyword evidence="3 5" id="KW-0560">Oxidoreductase</keyword>
<dbReference type="InterPro" id="IPR029759">
    <property type="entry name" value="GPX_AS"/>
</dbReference>
<dbReference type="CDD" id="cd00340">
    <property type="entry name" value="GSH_Peroxidase"/>
    <property type="match status" value="1"/>
</dbReference>
<accession>I8I2M7</accession>
<comment type="caution">
    <text evidence="7">The sequence shown here is derived from an EMBL/GenBank/DDBJ whole genome shotgun (WGS) entry which is preliminary data.</text>
</comment>
<comment type="similarity">
    <text evidence="1 5">Belongs to the glutathione peroxidase family.</text>
</comment>
<dbReference type="PROSITE" id="PS00460">
    <property type="entry name" value="GLUTATHIONE_PEROXID_1"/>
    <property type="match status" value="1"/>
</dbReference>
<evidence type="ECO:0000256" key="3">
    <source>
        <dbReference type="ARBA" id="ARBA00023002"/>
    </source>
</evidence>